<dbReference type="FunFam" id="2.60.120.1440:FF:000001">
    <property type="entry name" value="Putative anti-sigma factor"/>
    <property type="match status" value="1"/>
</dbReference>
<keyword evidence="1" id="KW-0472">Membrane</keyword>
<dbReference type="PANTHER" id="PTHR30273">
    <property type="entry name" value="PERIPLASMIC SIGNAL SENSOR AND SIGMA FACTOR ACTIVATOR FECR-RELATED"/>
    <property type="match status" value="1"/>
</dbReference>
<dbReference type="InterPro" id="IPR012373">
    <property type="entry name" value="Ferrdict_sens_TM"/>
</dbReference>
<dbReference type="RefSeq" id="WP_028727215.1">
    <property type="nucleotide sequence ID" value="NZ_AUAE01000012.1"/>
</dbReference>
<proteinExistence type="predicted"/>
<dbReference type="AlphaFoldDB" id="A0A0F5JLW0"/>
<keyword evidence="1" id="KW-0812">Transmembrane</keyword>
<sequence>MDQELIKKYITGWASEEEKMQVLAWAKSDKRNMSELQAMHKLYNVTLWQQRDVMKGRKKTTRLNFPLFTKIASVAAVFLLLLSMSWYIFDLKRQLPETAMQTISVPPGQRVELTLADGTNVWLNAGTTFTFPNNFSSDDREVELNGEGYFTVSRNEKKPFIVKTSTYNIKVLGTEFNVMAYAKAPMFEVALLNGSVEVYSETKHQKVLLEPNTQVHVENDRLVKGPISHFDNLLWKDGVICFDDEPVDRMIEKLELYFDTRITVENEAFKKKRYTGKFQAKKGIEHILNVFQLKDRFVYEKDEENNTITIK</sequence>
<dbReference type="Pfam" id="PF16344">
    <property type="entry name" value="FecR_C"/>
    <property type="match status" value="1"/>
</dbReference>
<dbReference type="Gene3D" id="2.60.120.1440">
    <property type="match status" value="1"/>
</dbReference>
<dbReference type="PIRSF" id="PIRSF018266">
    <property type="entry name" value="FecR"/>
    <property type="match status" value="1"/>
</dbReference>
<dbReference type="PANTHER" id="PTHR30273:SF2">
    <property type="entry name" value="PROTEIN FECR"/>
    <property type="match status" value="1"/>
</dbReference>
<dbReference type="PATRIC" id="fig|1203610.3.peg.1450"/>
<evidence type="ECO:0000259" key="2">
    <source>
        <dbReference type="Pfam" id="PF04773"/>
    </source>
</evidence>
<organism evidence="4 5">
    <name type="scientific">Parabacteroides gordonii MS-1 = DSM 23371</name>
    <dbReference type="NCBI Taxonomy" id="1203610"/>
    <lineage>
        <taxon>Bacteria</taxon>
        <taxon>Pseudomonadati</taxon>
        <taxon>Bacteroidota</taxon>
        <taxon>Bacteroidia</taxon>
        <taxon>Bacteroidales</taxon>
        <taxon>Tannerellaceae</taxon>
        <taxon>Parabacteroides</taxon>
    </lineage>
</organism>
<dbReference type="EMBL" id="AQHW01000009">
    <property type="protein sequence ID" value="KKB58540.1"/>
    <property type="molecule type" value="Genomic_DNA"/>
</dbReference>
<evidence type="ECO:0008006" key="6">
    <source>
        <dbReference type="Google" id="ProtNLM"/>
    </source>
</evidence>
<evidence type="ECO:0000313" key="4">
    <source>
        <dbReference type="EMBL" id="KKB58540.1"/>
    </source>
</evidence>
<feature type="domain" description="FecR protein" evidence="2">
    <location>
        <begin position="102"/>
        <end position="197"/>
    </location>
</feature>
<feature type="domain" description="Protein FecR C-terminal" evidence="3">
    <location>
        <begin position="240"/>
        <end position="310"/>
    </location>
</feature>
<dbReference type="HOGENOM" id="CLU_050192_2_3_10"/>
<feature type="transmembrane region" description="Helical" evidence="1">
    <location>
        <begin position="67"/>
        <end position="89"/>
    </location>
</feature>
<protein>
    <recommendedName>
        <fullName evidence="6">FecR protein domain-containing protein</fullName>
    </recommendedName>
</protein>
<dbReference type="GO" id="GO:0016989">
    <property type="term" value="F:sigma factor antagonist activity"/>
    <property type="evidence" value="ECO:0007669"/>
    <property type="project" value="TreeGrafter"/>
</dbReference>
<accession>A0A0F5JLW0</accession>
<dbReference type="STRING" id="1203610.HMPREF1536_01417"/>
<keyword evidence="5" id="KW-1185">Reference proteome</keyword>
<evidence type="ECO:0000259" key="3">
    <source>
        <dbReference type="Pfam" id="PF16344"/>
    </source>
</evidence>
<dbReference type="Proteomes" id="UP000033035">
    <property type="component" value="Unassembled WGS sequence"/>
</dbReference>
<dbReference type="InterPro" id="IPR006860">
    <property type="entry name" value="FecR"/>
</dbReference>
<dbReference type="Pfam" id="PF04773">
    <property type="entry name" value="FecR"/>
    <property type="match status" value="1"/>
</dbReference>
<gene>
    <name evidence="4" type="ORF">HMPREF1536_01417</name>
</gene>
<keyword evidence="1" id="KW-1133">Transmembrane helix</keyword>
<reference evidence="4 5" key="1">
    <citation type="submission" date="2013-04" db="EMBL/GenBank/DDBJ databases">
        <title>The Genome Sequence of Parabacteroides gordonii DSM 23371.</title>
        <authorList>
            <consortium name="The Broad Institute Genomics Platform"/>
            <person name="Earl A."/>
            <person name="Ward D."/>
            <person name="Feldgarden M."/>
            <person name="Gevers D."/>
            <person name="Martens E."/>
            <person name="Sakamoto M."/>
            <person name="Benno Y."/>
            <person name="Suzuki N."/>
            <person name="Matsunaga N."/>
            <person name="Koshihara K."/>
            <person name="Seki M."/>
            <person name="Komiya H."/>
            <person name="Walker B."/>
            <person name="Young S."/>
            <person name="Zeng Q."/>
            <person name="Gargeya S."/>
            <person name="Fitzgerald M."/>
            <person name="Haas B."/>
            <person name="Abouelleil A."/>
            <person name="Allen A.W."/>
            <person name="Alvarado L."/>
            <person name="Arachchi H.M."/>
            <person name="Berlin A.M."/>
            <person name="Chapman S.B."/>
            <person name="Gainer-Dewar J."/>
            <person name="Goldberg J."/>
            <person name="Griggs A."/>
            <person name="Gujja S."/>
            <person name="Hansen M."/>
            <person name="Howarth C."/>
            <person name="Imamovic A."/>
            <person name="Ireland A."/>
            <person name="Larimer J."/>
            <person name="McCowan C."/>
            <person name="Murphy C."/>
            <person name="Pearson M."/>
            <person name="Poon T.W."/>
            <person name="Priest M."/>
            <person name="Roberts A."/>
            <person name="Saif S."/>
            <person name="Shea T."/>
            <person name="Sisk P."/>
            <person name="Sykes S."/>
            <person name="Wortman J."/>
            <person name="Nusbaum C."/>
            <person name="Birren B."/>
        </authorList>
    </citation>
    <scope>NUCLEOTIDE SEQUENCE [LARGE SCALE GENOMIC DNA]</scope>
    <source>
        <strain evidence="4 5">MS-1</strain>
    </source>
</reference>
<comment type="caution">
    <text evidence="4">The sequence shown here is derived from an EMBL/GenBank/DDBJ whole genome shotgun (WGS) entry which is preliminary data.</text>
</comment>
<dbReference type="Gene3D" id="3.55.50.30">
    <property type="match status" value="1"/>
</dbReference>
<evidence type="ECO:0000313" key="5">
    <source>
        <dbReference type="Proteomes" id="UP000033035"/>
    </source>
</evidence>
<dbReference type="InterPro" id="IPR032508">
    <property type="entry name" value="FecR_C"/>
</dbReference>
<evidence type="ECO:0000256" key="1">
    <source>
        <dbReference type="SAM" id="Phobius"/>
    </source>
</evidence>
<name>A0A0F5JLW0_9BACT</name>